<dbReference type="InterPro" id="IPR011761">
    <property type="entry name" value="ATP-grasp"/>
</dbReference>
<name>A0A2M9ZJW0_9LEPT</name>
<feature type="domain" description="ATP-grasp" evidence="2">
    <location>
        <begin position="81"/>
        <end position="321"/>
    </location>
</feature>
<proteinExistence type="predicted"/>
<evidence type="ECO:0000313" key="4">
    <source>
        <dbReference type="EMBL" id="PJZ72339.1"/>
    </source>
</evidence>
<dbReference type="Proteomes" id="UP000231962">
    <property type="component" value="Unassembled WGS sequence"/>
</dbReference>
<dbReference type="RefSeq" id="WP_100714332.1">
    <property type="nucleotide sequence ID" value="NZ_NPDY01000011.1"/>
</dbReference>
<evidence type="ECO:0000313" key="5">
    <source>
        <dbReference type="Proteomes" id="UP000231962"/>
    </source>
</evidence>
<dbReference type="Pfam" id="PF08443">
    <property type="entry name" value="RimK"/>
    <property type="match status" value="1"/>
</dbReference>
<keyword evidence="1" id="KW-0547">Nucleotide-binding</keyword>
<gene>
    <name evidence="3" type="ORF">CH360_12265</name>
    <name evidence="4" type="ORF">CH373_14355</name>
</gene>
<dbReference type="EMBL" id="NPDZ01000010">
    <property type="protein sequence ID" value="PJZ72339.1"/>
    <property type="molecule type" value="Genomic_DNA"/>
</dbReference>
<keyword evidence="1" id="KW-0067">ATP-binding</keyword>
<comment type="caution">
    <text evidence="4">The sequence shown here is derived from an EMBL/GenBank/DDBJ whole genome shotgun (WGS) entry which is preliminary data.</text>
</comment>
<dbReference type="GO" id="GO:0005524">
    <property type="term" value="F:ATP binding"/>
    <property type="evidence" value="ECO:0007669"/>
    <property type="project" value="UniProtKB-UniRule"/>
</dbReference>
<dbReference type="SUPFAM" id="SSF56059">
    <property type="entry name" value="Glutathione synthetase ATP-binding domain-like"/>
    <property type="match status" value="1"/>
</dbReference>
<organism evidence="4 6">
    <name type="scientific">Leptospira perolatii</name>
    <dbReference type="NCBI Taxonomy" id="2023191"/>
    <lineage>
        <taxon>Bacteria</taxon>
        <taxon>Pseudomonadati</taxon>
        <taxon>Spirochaetota</taxon>
        <taxon>Spirochaetia</taxon>
        <taxon>Leptospirales</taxon>
        <taxon>Leptospiraceae</taxon>
        <taxon>Leptospira</taxon>
    </lineage>
</organism>
<dbReference type="Gene3D" id="3.30.1490.20">
    <property type="entry name" value="ATP-grasp fold, A domain"/>
    <property type="match status" value="1"/>
</dbReference>
<dbReference type="Proteomes" id="UP000231990">
    <property type="component" value="Unassembled WGS sequence"/>
</dbReference>
<evidence type="ECO:0000313" key="6">
    <source>
        <dbReference type="Proteomes" id="UP000231990"/>
    </source>
</evidence>
<sequence>MKDSRSEEELLQLQDPMEFWSTWRLYLPLVPWVSYLSLRSIRWSSLTSLGFGTIAAGNPGIPLGGLVGESKYEILSKLNSKLSLKFAYLESANDRSVKGVVEQMKKLKLSFPIILKPDAGQRGQGVRLIKSKKDIQEVLSSSNVPLLLQEYHPGPFEAGIFYYRFPFSPRGKIFSITRKVFPKIFGDGKSTLEDLIANHPRFRIQAKVFQERWKDDWNKIPRNSEKLRLAEAGNHCQGTLFLDGSEWITPELEDAIDQISSNFEGFYFGRYDVRFKSLENFKLGKGFKIVELNGITSESTNLYDPRFTKTERYKILFKQWAILFRIGREAISKGAKGAGLFPILGSLWKFYAGDRIVSDLSN</sequence>
<dbReference type="PROSITE" id="PS50975">
    <property type="entry name" value="ATP_GRASP"/>
    <property type="match status" value="1"/>
</dbReference>
<keyword evidence="5" id="KW-1185">Reference proteome</keyword>
<accession>A0A2M9ZJW0</accession>
<reference evidence="5 6" key="1">
    <citation type="submission" date="2017-07" db="EMBL/GenBank/DDBJ databases">
        <title>Leptospira spp. isolated from tropical soils.</title>
        <authorList>
            <person name="Thibeaux R."/>
            <person name="Iraola G."/>
            <person name="Ferres I."/>
            <person name="Bierque E."/>
            <person name="Girault D."/>
            <person name="Soupe-Gilbert M.-E."/>
            <person name="Picardeau M."/>
            <person name="Goarant C."/>
        </authorList>
    </citation>
    <scope>NUCLEOTIDE SEQUENCE [LARGE SCALE GENOMIC DNA]</scope>
    <source>
        <strain evidence="4 6">FH1-B-B1</strain>
        <strain evidence="3 5">FH1-B-C1</strain>
    </source>
</reference>
<dbReference type="EMBL" id="NPDY01000011">
    <property type="protein sequence ID" value="PJZ69279.1"/>
    <property type="molecule type" value="Genomic_DNA"/>
</dbReference>
<dbReference type="GO" id="GO:0016874">
    <property type="term" value="F:ligase activity"/>
    <property type="evidence" value="ECO:0007669"/>
    <property type="project" value="UniProtKB-KW"/>
</dbReference>
<dbReference type="InterPro" id="IPR013815">
    <property type="entry name" value="ATP_grasp_subdomain_1"/>
</dbReference>
<dbReference type="AlphaFoldDB" id="A0A2M9ZJW0"/>
<dbReference type="InterPro" id="IPR013651">
    <property type="entry name" value="ATP-grasp_RimK-type"/>
</dbReference>
<evidence type="ECO:0000256" key="1">
    <source>
        <dbReference type="PROSITE-ProRule" id="PRU00409"/>
    </source>
</evidence>
<protein>
    <submittedName>
        <fullName evidence="4">Carboxylate--amine ligase</fullName>
    </submittedName>
</protein>
<evidence type="ECO:0000313" key="3">
    <source>
        <dbReference type="EMBL" id="PJZ69279.1"/>
    </source>
</evidence>
<dbReference type="GO" id="GO:0046872">
    <property type="term" value="F:metal ion binding"/>
    <property type="evidence" value="ECO:0007669"/>
    <property type="project" value="InterPro"/>
</dbReference>
<evidence type="ECO:0000259" key="2">
    <source>
        <dbReference type="PROSITE" id="PS50975"/>
    </source>
</evidence>
<keyword evidence="4" id="KW-0436">Ligase</keyword>